<dbReference type="GeneID" id="6071883"/>
<evidence type="ECO:0000313" key="2">
    <source>
        <dbReference type="EMBL" id="EDR13557.1"/>
    </source>
</evidence>
<name>B0CWS7_LACBS</name>
<keyword evidence="1" id="KW-0472">Membrane</keyword>
<organism evidence="3">
    <name type="scientific">Laccaria bicolor (strain S238N-H82 / ATCC MYA-4686)</name>
    <name type="common">Bicoloured deceiver</name>
    <name type="synonym">Laccaria laccata var. bicolor</name>
    <dbReference type="NCBI Taxonomy" id="486041"/>
    <lineage>
        <taxon>Eukaryota</taxon>
        <taxon>Fungi</taxon>
        <taxon>Dikarya</taxon>
        <taxon>Basidiomycota</taxon>
        <taxon>Agaricomycotina</taxon>
        <taxon>Agaricomycetes</taxon>
        <taxon>Agaricomycetidae</taxon>
        <taxon>Agaricales</taxon>
        <taxon>Agaricineae</taxon>
        <taxon>Hydnangiaceae</taxon>
        <taxon>Laccaria</taxon>
    </lineage>
</organism>
<dbReference type="AlphaFoldDB" id="B0CWS7"/>
<keyword evidence="3" id="KW-1185">Reference proteome</keyword>
<feature type="transmembrane region" description="Helical" evidence="1">
    <location>
        <begin position="20"/>
        <end position="42"/>
    </location>
</feature>
<dbReference type="KEGG" id="lbc:LACBIDRAFT_308616"/>
<evidence type="ECO:0000313" key="3">
    <source>
        <dbReference type="Proteomes" id="UP000001194"/>
    </source>
</evidence>
<gene>
    <name evidence="2" type="ORF">LACBIDRAFT_308616</name>
</gene>
<evidence type="ECO:0000256" key="1">
    <source>
        <dbReference type="SAM" id="Phobius"/>
    </source>
</evidence>
<keyword evidence="1" id="KW-0812">Transmembrane</keyword>
<proteinExistence type="predicted"/>
<dbReference type="EMBL" id="DS547093">
    <property type="protein sequence ID" value="EDR13557.1"/>
    <property type="molecule type" value="Genomic_DNA"/>
</dbReference>
<dbReference type="InParanoid" id="B0CWS7"/>
<keyword evidence="1" id="KW-1133">Transmembrane helix</keyword>
<dbReference type="OrthoDB" id="4139357at2759"/>
<accession>B0CWS7</accession>
<dbReference type="HOGENOM" id="CLU_2694550_0_0_1"/>
<sequence length="92" mass="10086">MPTDGTLLLEQLPREKQDLVTTLSVFFSIGSILFAVIALFVLPNNSCPLASSVEFLFPSTLAPPCDMETQNLGWKYVLITHALLVCITTCIL</sequence>
<dbReference type="RefSeq" id="XP_001876055.1">
    <property type="nucleotide sequence ID" value="XM_001876020.1"/>
</dbReference>
<dbReference type="Proteomes" id="UP000001194">
    <property type="component" value="Unassembled WGS sequence"/>
</dbReference>
<reference evidence="2 3" key="1">
    <citation type="journal article" date="2008" name="Nature">
        <title>The genome of Laccaria bicolor provides insights into mycorrhizal symbiosis.</title>
        <authorList>
            <person name="Martin F."/>
            <person name="Aerts A."/>
            <person name="Ahren D."/>
            <person name="Brun A."/>
            <person name="Danchin E.G.J."/>
            <person name="Duchaussoy F."/>
            <person name="Gibon J."/>
            <person name="Kohler A."/>
            <person name="Lindquist E."/>
            <person name="Pereda V."/>
            <person name="Salamov A."/>
            <person name="Shapiro H.J."/>
            <person name="Wuyts J."/>
            <person name="Blaudez D."/>
            <person name="Buee M."/>
            <person name="Brokstein P."/>
            <person name="Canbaeck B."/>
            <person name="Cohen D."/>
            <person name="Courty P.E."/>
            <person name="Coutinho P.M."/>
            <person name="Delaruelle C."/>
            <person name="Detter J.C."/>
            <person name="Deveau A."/>
            <person name="DiFazio S."/>
            <person name="Duplessis S."/>
            <person name="Fraissinet-Tachet L."/>
            <person name="Lucic E."/>
            <person name="Frey-Klett P."/>
            <person name="Fourrey C."/>
            <person name="Feussner I."/>
            <person name="Gay G."/>
            <person name="Grimwood J."/>
            <person name="Hoegger P.J."/>
            <person name="Jain P."/>
            <person name="Kilaru S."/>
            <person name="Labbe J."/>
            <person name="Lin Y.C."/>
            <person name="Legue V."/>
            <person name="Le Tacon F."/>
            <person name="Marmeisse R."/>
            <person name="Melayah D."/>
            <person name="Montanini B."/>
            <person name="Muratet M."/>
            <person name="Nehls U."/>
            <person name="Niculita-Hirzel H."/>
            <person name="Oudot-Le Secq M.P."/>
            <person name="Peter M."/>
            <person name="Quesneville H."/>
            <person name="Rajashekar B."/>
            <person name="Reich M."/>
            <person name="Rouhier N."/>
            <person name="Schmutz J."/>
            <person name="Yin T."/>
            <person name="Chalot M."/>
            <person name="Henrissat B."/>
            <person name="Kuees U."/>
            <person name="Lucas S."/>
            <person name="Van de Peer Y."/>
            <person name="Podila G.K."/>
            <person name="Polle A."/>
            <person name="Pukkila P.J."/>
            <person name="Richardson P.M."/>
            <person name="Rouze P."/>
            <person name="Sanders I.R."/>
            <person name="Stajich J.E."/>
            <person name="Tunlid A."/>
            <person name="Tuskan G."/>
            <person name="Grigoriev I.V."/>
        </authorList>
    </citation>
    <scope>NUCLEOTIDE SEQUENCE [LARGE SCALE GENOMIC DNA]</scope>
    <source>
        <strain evidence="3">S238N-H82 / ATCC MYA-4686</strain>
    </source>
</reference>
<protein>
    <submittedName>
        <fullName evidence="2">Predicted protein</fullName>
    </submittedName>
</protein>